<reference evidence="1 2" key="1">
    <citation type="journal article" date="2018" name="Mol. Biol. Evol.">
        <title>Broad Genomic Sampling Reveals a Smut Pathogenic Ancestry of the Fungal Clade Ustilaginomycotina.</title>
        <authorList>
            <person name="Kijpornyongpan T."/>
            <person name="Mondo S.J."/>
            <person name="Barry K."/>
            <person name="Sandor L."/>
            <person name="Lee J."/>
            <person name="Lipzen A."/>
            <person name="Pangilinan J."/>
            <person name="LaButti K."/>
            <person name="Hainaut M."/>
            <person name="Henrissat B."/>
            <person name="Grigoriev I.V."/>
            <person name="Spatafora J.W."/>
            <person name="Aime M.C."/>
        </authorList>
    </citation>
    <scope>NUCLEOTIDE SEQUENCE [LARGE SCALE GENOMIC DNA]</scope>
    <source>
        <strain evidence="1 2">SA 807</strain>
    </source>
</reference>
<gene>
    <name evidence="1" type="ORF">IE53DRAFT_72609</name>
</gene>
<accession>A0ACD0NYK5</accession>
<evidence type="ECO:0000313" key="1">
    <source>
        <dbReference type="EMBL" id="PWN50963.1"/>
    </source>
</evidence>
<keyword evidence="2" id="KW-1185">Reference proteome</keyword>
<protein>
    <submittedName>
        <fullName evidence="1">Uncharacterized protein</fullName>
    </submittedName>
</protein>
<name>A0ACD0NYK5_9BASI</name>
<evidence type="ECO:0000313" key="2">
    <source>
        <dbReference type="Proteomes" id="UP000245626"/>
    </source>
</evidence>
<sequence length="87" mass="10576">MRVLRPILILFSSRFLTKDHFGPCTYMLTHSRYNTHMQYSRMYIYYSAVLYVHTCTYVHTVHNFHLRISPSLHSHESEHFTSMIREH</sequence>
<organism evidence="1 2">
    <name type="scientific">Violaceomyces palustris</name>
    <dbReference type="NCBI Taxonomy" id="1673888"/>
    <lineage>
        <taxon>Eukaryota</taxon>
        <taxon>Fungi</taxon>
        <taxon>Dikarya</taxon>
        <taxon>Basidiomycota</taxon>
        <taxon>Ustilaginomycotina</taxon>
        <taxon>Ustilaginomycetes</taxon>
        <taxon>Violaceomycetales</taxon>
        <taxon>Violaceomycetaceae</taxon>
        <taxon>Violaceomyces</taxon>
    </lineage>
</organism>
<proteinExistence type="predicted"/>
<dbReference type="Proteomes" id="UP000245626">
    <property type="component" value="Unassembled WGS sequence"/>
</dbReference>
<dbReference type="EMBL" id="KZ819883">
    <property type="protein sequence ID" value="PWN50963.1"/>
    <property type="molecule type" value="Genomic_DNA"/>
</dbReference>